<dbReference type="RefSeq" id="WP_190434675.1">
    <property type="nucleotide sequence ID" value="NZ_JAMPKM010000006.1"/>
</dbReference>
<dbReference type="NCBIfam" id="NF033684">
    <property type="entry name" value="suffix_2_RND"/>
    <property type="match status" value="1"/>
</dbReference>
<keyword evidence="3" id="KW-1185">Reference proteome</keyword>
<reference evidence="2 3" key="1">
    <citation type="submission" date="2022-04" db="EMBL/GenBank/DDBJ databases">
        <title>Positive selection, recombination, and allopatry shape intraspecific diversity of widespread and dominant cyanobacteria.</title>
        <authorList>
            <person name="Wei J."/>
            <person name="Shu W."/>
            <person name="Hu C."/>
        </authorList>
    </citation>
    <scope>NUCLEOTIDE SEQUENCE [LARGE SCALE GENOMIC DNA]</scope>
    <source>
        <strain evidence="2 3">GB2-A4</strain>
    </source>
</reference>
<evidence type="ECO:0000313" key="3">
    <source>
        <dbReference type="Proteomes" id="UP001464891"/>
    </source>
</evidence>
<evidence type="ECO:0000313" key="2">
    <source>
        <dbReference type="EMBL" id="MEP0817830.1"/>
    </source>
</evidence>
<gene>
    <name evidence="2" type="ORF">NC998_12070</name>
</gene>
<dbReference type="EMBL" id="JAMPKM010000006">
    <property type="protein sequence ID" value="MEP0817830.1"/>
    <property type="molecule type" value="Genomic_DNA"/>
</dbReference>
<dbReference type="Proteomes" id="UP001464891">
    <property type="component" value="Unassembled WGS sequence"/>
</dbReference>
<keyword evidence="1" id="KW-0812">Transmembrane</keyword>
<accession>A0ABV0J7U1</accession>
<proteinExistence type="predicted"/>
<feature type="transmembrane region" description="Helical" evidence="1">
    <location>
        <begin position="36"/>
        <end position="55"/>
    </location>
</feature>
<dbReference type="InterPro" id="IPR047961">
    <property type="entry name" value="Transp_suffix-like"/>
</dbReference>
<keyword evidence="1" id="KW-1133">Transmembrane helix</keyword>
<comment type="caution">
    <text evidence="2">The sequence shown here is derived from an EMBL/GenBank/DDBJ whole genome shotgun (WGS) entry which is preliminary data.</text>
</comment>
<evidence type="ECO:0000256" key="1">
    <source>
        <dbReference type="SAM" id="Phobius"/>
    </source>
</evidence>
<keyword evidence="1" id="KW-0472">Membrane</keyword>
<organism evidence="2 3">
    <name type="scientific">Trichocoleus desertorum GB2-A4</name>
    <dbReference type="NCBI Taxonomy" id="2933944"/>
    <lineage>
        <taxon>Bacteria</taxon>
        <taxon>Bacillati</taxon>
        <taxon>Cyanobacteriota</taxon>
        <taxon>Cyanophyceae</taxon>
        <taxon>Leptolyngbyales</taxon>
        <taxon>Trichocoleusaceae</taxon>
        <taxon>Trichocoleus</taxon>
    </lineage>
</organism>
<name>A0ABV0J7U1_9CYAN</name>
<protein>
    <submittedName>
        <fullName evidence="2">Transporter suffix domain-containing protein</fullName>
    </submittedName>
</protein>
<sequence length="88" mass="10127">MQKLGWVLVGVSFLPWAAIPLVLPRLPITTTQKTLLIPVLLVLAEILFWLGLLIVGKEAAQRYKQFFNFKTIWRSLKRGINRLGRSLR</sequence>